<dbReference type="RefSeq" id="WP_269921960.1">
    <property type="nucleotide sequence ID" value="NZ_JAMKBI010000006.1"/>
</dbReference>
<dbReference type="Pfam" id="PF02082">
    <property type="entry name" value="Rrf2"/>
    <property type="match status" value="1"/>
</dbReference>
<gene>
    <name evidence="1" type="ORF">M9R61_10065</name>
</gene>
<evidence type="ECO:0000313" key="1">
    <source>
        <dbReference type="EMBL" id="MCZ8533658.1"/>
    </source>
</evidence>
<reference evidence="1" key="1">
    <citation type="submission" date="2022-05" db="EMBL/GenBank/DDBJ databases">
        <authorList>
            <person name="Colautti A."/>
            <person name="Iacumin L."/>
        </authorList>
    </citation>
    <scope>NUCLEOTIDE SEQUENCE</scope>
    <source>
        <strain evidence="1">DSM 30747</strain>
    </source>
</reference>
<dbReference type="FunFam" id="1.10.10.10:FF:000138">
    <property type="entry name" value="Rrf2 family transcriptional regulator"/>
    <property type="match status" value="1"/>
</dbReference>
<dbReference type="InterPro" id="IPR036390">
    <property type="entry name" value="WH_DNA-bd_sf"/>
</dbReference>
<dbReference type="Gene3D" id="1.10.10.10">
    <property type="entry name" value="Winged helix-like DNA-binding domain superfamily/Winged helix DNA-binding domain"/>
    <property type="match status" value="1"/>
</dbReference>
<name>A0A9X3RAY9_9BACI</name>
<protein>
    <submittedName>
        <fullName evidence="1">Rrf2 family transcriptional regulator</fullName>
    </submittedName>
</protein>
<dbReference type="InterPro" id="IPR036388">
    <property type="entry name" value="WH-like_DNA-bd_sf"/>
</dbReference>
<accession>A0A9X3RAY9</accession>
<proteinExistence type="predicted"/>
<evidence type="ECO:0000313" key="2">
    <source>
        <dbReference type="Proteomes" id="UP001152172"/>
    </source>
</evidence>
<comment type="caution">
    <text evidence="1">The sequence shown here is derived from an EMBL/GenBank/DDBJ whole genome shotgun (WGS) entry which is preliminary data.</text>
</comment>
<dbReference type="Proteomes" id="UP001152172">
    <property type="component" value="Unassembled WGS sequence"/>
</dbReference>
<dbReference type="AlphaFoldDB" id="A0A9X3RAY9"/>
<organism evidence="1 2">
    <name type="scientific">Psychrobacillus psychrodurans</name>
    <dbReference type="NCBI Taxonomy" id="126157"/>
    <lineage>
        <taxon>Bacteria</taxon>
        <taxon>Bacillati</taxon>
        <taxon>Bacillota</taxon>
        <taxon>Bacilli</taxon>
        <taxon>Bacillales</taxon>
        <taxon>Bacillaceae</taxon>
        <taxon>Psychrobacillus</taxon>
    </lineage>
</organism>
<dbReference type="GO" id="GO:0003700">
    <property type="term" value="F:DNA-binding transcription factor activity"/>
    <property type="evidence" value="ECO:0007669"/>
    <property type="project" value="TreeGrafter"/>
</dbReference>
<dbReference type="SUPFAM" id="SSF46785">
    <property type="entry name" value="Winged helix' DNA-binding domain"/>
    <property type="match status" value="1"/>
</dbReference>
<dbReference type="InterPro" id="IPR000944">
    <property type="entry name" value="Tscrpt_reg_Rrf2"/>
</dbReference>
<dbReference type="PROSITE" id="PS51197">
    <property type="entry name" value="HTH_RRF2_2"/>
    <property type="match status" value="1"/>
</dbReference>
<keyword evidence="2" id="KW-1185">Reference proteome</keyword>
<dbReference type="PANTHER" id="PTHR33221:SF15">
    <property type="entry name" value="HTH-TYPE TRANSCRIPTIONAL REGULATOR YWGB-RELATED"/>
    <property type="match status" value="1"/>
</dbReference>
<dbReference type="GO" id="GO:0005829">
    <property type="term" value="C:cytosol"/>
    <property type="evidence" value="ECO:0007669"/>
    <property type="project" value="TreeGrafter"/>
</dbReference>
<dbReference type="EMBL" id="JAMKBI010000006">
    <property type="protein sequence ID" value="MCZ8533658.1"/>
    <property type="molecule type" value="Genomic_DNA"/>
</dbReference>
<sequence>MKISSRFTVAIHVLSLISLNQNIVSTSEWIAESVNTNPVVIRRVMGKLKKAGLIDIRRGLGGATLQRDLEEITLLDVYKAVEVVEDGELFQMHDNPNPNCPVGANIQDVLELILVRAQDAMEAVLKEITMEELVKVLSKKIG</sequence>
<dbReference type="PANTHER" id="PTHR33221">
    <property type="entry name" value="WINGED HELIX-TURN-HELIX TRANSCRIPTIONAL REGULATOR, RRF2 FAMILY"/>
    <property type="match status" value="1"/>
</dbReference>